<reference evidence="2" key="1">
    <citation type="thesis" date="2020" institute="ProQuest LLC" country="789 East Eisenhower Parkway, Ann Arbor, MI, USA">
        <title>Comparative Genomics and Chromosome Evolution.</title>
        <authorList>
            <person name="Mudd A.B."/>
        </authorList>
    </citation>
    <scope>NUCLEOTIDE SEQUENCE</scope>
    <source>
        <strain evidence="2">HN-11 Male</strain>
        <tissue evidence="2">Kidney and liver</tissue>
    </source>
</reference>
<comment type="caution">
    <text evidence="2">The sequence shown here is derived from an EMBL/GenBank/DDBJ whole genome shotgun (WGS) entry which is preliminary data.</text>
</comment>
<dbReference type="AlphaFoldDB" id="A0A8J6BAT6"/>
<accession>A0A8J6BAT6</accession>
<sequence length="77" mass="8810">MGVALNHVTSQRCTSNSRKTTPSMLCSLYGMLGFVSLTFRGHRLQRWAECDVRVQPRQGTDYPVRCHCGCGYGVWRW</sequence>
<organism evidence="2 3">
    <name type="scientific">Eleutherodactylus coqui</name>
    <name type="common">Puerto Rican coqui</name>
    <dbReference type="NCBI Taxonomy" id="57060"/>
    <lineage>
        <taxon>Eukaryota</taxon>
        <taxon>Metazoa</taxon>
        <taxon>Chordata</taxon>
        <taxon>Craniata</taxon>
        <taxon>Vertebrata</taxon>
        <taxon>Euteleostomi</taxon>
        <taxon>Amphibia</taxon>
        <taxon>Batrachia</taxon>
        <taxon>Anura</taxon>
        <taxon>Neobatrachia</taxon>
        <taxon>Hyloidea</taxon>
        <taxon>Eleutherodactylidae</taxon>
        <taxon>Eleutherodactylinae</taxon>
        <taxon>Eleutherodactylus</taxon>
        <taxon>Eleutherodactylus</taxon>
    </lineage>
</organism>
<keyword evidence="3" id="KW-1185">Reference proteome</keyword>
<keyword evidence="1" id="KW-0472">Membrane</keyword>
<keyword evidence="1" id="KW-0812">Transmembrane</keyword>
<feature type="transmembrane region" description="Helical" evidence="1">
    <location>
        <begin position="20"/>
        <end position="39"/>
    </location>
</feature>
<evidence type="ECO:0000313" key="2">
    <source>
        <dbReference type="EMBL" id="KAG9461464.1"/>
    </source>
</evidence>
<evidence type="ECO:0000256" key="1">
    <source>
        <dbReference type="SAM" id="Phobius"/>
    </source>
</evidence>
<protein>
    <submittedName>
        <fullName evidence="2">Uncharacterized protein</fullName>
    </submittedName>
</protein>
<evidence type="ECO:0000313" key="3">
    <source>
        <dbReference type="Proteomes" id="UP000770717"/>
    </source>
</evidence>
<name>A0A8J6BAT6_ELECQ</name>
<gene>
    <name evidence="2" type="ORF">GDO78_016811</name>
</gene>
<dbReference type="EMBL" id="WNTK01021125">
    <property type="protein sequence ID" value="KAG9461464.1"/>
    <property type="molecule type" value="Genomic_DNA"/>
</dbReference>
<keyword evidence="1" id="KW-1133">Transmembrane helix</keyword>
<dbReference type="Proteomes" id="UP000770717">
    <property type="component" value="Unassembled WGS sequence"/>
</dbReference>
<proteinExistence type="predicted"/>